<organism evidence="2 3">
    <name type="scientific">Papaver nudicaule</name>
    <name type="common">Iceland poppy</name>
    <dbReference type="NCBI Taxonomy" id="74823"/>
    <lineage>
        <taxon>Eukaryota</taxon>
        <taxon>Viridiplantae</taxon>
        <taxon>Streptophyta</taxon>
        <taxon>Embryophyta</taxon>
        <taxon>Tracheophyta</taxon>
        <taxon>Spermatophyta</taxon>
        <taxon>Magnoliopsida</taxon>
        <taxon>Ranunculales</taxon>
        <taxon>Papaveraceae</taxon>
        <taxon>Papaveroideae</taxon>
        <taxon>Papaver</taxon>
    </lineage>
</organism>
<reference evidence="2" key="1">
    <citation type="submission" date="2022-03" db="EMBL/GenBank/DDBJ databases">
        <title>A functionally conserved STORR gene fusion in Papaver species that diverged 16.8 million years ago.</title>
        <authorList>
            <person name="Catania T."/>
        </authorList>
    </citation>
    <scope>NUCLEOTIDE SEQUENCE</scope>
    <source>
        <strain evidence="2">S-191538</strain>
    </source>
</reference>
<protein>
    <submittedName>
        <fullName evidence="2">Uncharacterized protein</fullName>
    </submittedName>
</protein>
<keyword evidence="1" id="KW-0175">Coiled coil</keyword>
<feature type="coiled-coil region" evidence="1">
    <location>
        <begin position="21"/>
        <end position="48"/>
    </location>
</feature>
<sequence length="67" mass="7721">MLGLFWEHPPALDPEVVGRAMQWIRDRIRDLEDKKRALLQEREALHVDLAFALERNRGGNGDNNVGN</sequence>
<keyword evidence="3" id="KW-1185">Reference proteome</keyword>
<dbReference type="PANTHER" id="PTHR36344:SF1">
    <property type="entry name" value="RX N-TERMINAL DOMAIN-CONTAINING PROTEIN"/>
    <property type="match status" value="1"/>
</dbReference>
<accession>A0AA41W1S2</accession>
<evidence type="ECO:0000313" key="2">
    <source>
        <dbReference type="EMBL" id="MCL7051289.1"/>
    </source>
</evidence>
<gene>
    <name evidence="2" type="ORF">MKW94_017291</name>
</gene>
<proteinExistence type="predicted"/>
<comment type="caution">
    <text evidence="2">The sequence shown here is derived from an EMBL/GenBank/DDBJ whole genome shotgun (WGS) entry which is preliminary data.</text>
</comment>
<dbReference type="PANTHER" id="PTHR36344">
    <property type="entry name" value="RX N-TERMINAL DOMAIN-CONTAINING PROTEIN"/>
    <property type="match status" value="1"/>
</dbReference>
<dbReference type="AlphaFoldDB" id="A0AA41W1S2"/>
<dbReference type="Proteomes" id="UP001177140">
    <property type="component" value="Unassembled WGS sequence"/>
</dbReference>
<dbReference type="EMBL" id="JAJJMA010336918">
    <property type="protein sequence ID" value="MCL7051289.1"/>
    <property type="molecule type" value="Genomic_DNA"/>
</dbReference>
<name>A0AA41W1S2_PAPNU</name>
<evidence type="ECO:0000256" key="1">
    <source>
        <dbReference type="SAM" id="Coils"/>
    </source>
</evidence>
<evidence type="ECO:0000313" key="3">
    <source>
        <dbReference type="Proteomes" id="UP001177140"/>
    </source>
</evidence>